<dbReference type="PRINTS" id="PR00364">
    <property type="entry name" value="DISEASERSIST"/>
</dbReference>
<dbReference type="SMART" id="SM00382">
    <property type="entry name" value="AAA"/>
    <property type="match status" value="1"/>
</dbReference>
<dbReference type="Gene3D" id="3.40.50.300">
    <property type="entry name" value="P-loop containing nucleotide triphosphate hydrolases"/>
    <property type="match status" value="1"/>
</dbReference>
<dbReference type="Gene3D" id="1.25.40.10">
    <property type="entry name" value="Tetratricopeptide repeat domain"/>
    <property type="match status" value="2"/>
</dbReference>
<dbReference type="SMART" id="SM00028">
    <property type="entry name" value="TPR"/>
    <property type="match status" value="6"/>
</dbReference>
<protein>
    <submittedName>
        <fullName evidence="3">Tetratricopeptide repeat protein</fullName>
    </submittedName>
</protein>
<dbReference type="SUPFAM" id="SSF52540">
    <property type="entry name" value="P-loop containing nucleoside triphosphate hydrolases"/>
    <property type="match status" value="1"/>
</dbReference>
<keyword evidence="1" id="KW-0802">TPR repeat</keyword>
<gene>
    <name evidence="3" type="ORF">F4Y08_10200</name>
</gene>
<reference evidence="3" key="1">
    <citation type="submission" date="2019-09" db="EMBL/GenBank/DDBJ databases">
        <title>Characterisation of the sponge microbiome using genome-centric metagenomics.</title>
        <authorList>
            <person name="Engelberts J.P."/>
            <person name="Robbins S.J."/>
            <person name="De Goeij J.M."/>
            <person name="Aranda M."/>
            <person name="Bell S.C."/>
            <person name="Webster N.S."/>
        </authorList>
    </citation>
    <scope>NUCLEOTIDE SEQUENCE</scope>
    <source>
        <strain evidence="3">SB0662_bin_9</strain>
    </source>
</reference>
<dbReference type="Pfam" id="PF13191">
    <property type="entry name" value="AAA_16"/>
    <property type="match status" value="1"/>
</dbReference>
<dbReference type="InterPro" id="IPR027417">
    <property type="entry name" value="P-loop_NTPase"/>
</dbReference>
<dbReference type="InterPro" id="IPR011990">
    <property type="entry name" value="TPR-like_helical_dom_sf"/>
</dbReference>
<dbReference type="InterPro" id="IPR041664">
    <property type="entry name" value="AAA_16"/>
</dbReference>
<dbReference type="SUPFAM" id="SSF48452">
    <property type="entry name" value="TPR-like"/>
    <property type="match status" value="2"/>
</dbReference>
<dbReference type="EMBL" id="VXPY01000073">
    <property type="protein sequence ID" value="MYD90689.1"/>
    <property type="molecule type" value="Genomic_DNA"/>
</dbReference>
<dbReference type="PROSITE" id="PS50005">
    <property type="entry name" value="TPR"/>
    <property type="match status" value="2"/>
</dbReference>
<dbReference type="Pfam" id="PF13424">
    <property type="entry name" value="TPR_12"/>
    <property type="match status" value="2"/>
</dbReference>
<accession>A0A6B1DSK3</accession>
<evidence type="ECO:0000313" key="3">
    <source>
        <dbReference type="EMBL" id="MYD90689.1"/>
    </source>
</evidence>
<name>A0A6B1DSK3_9CHLR</name>
<organism evidence="3">
    <name type="scientific">Caldilineaceae bacterium SB0662_bin_9</name>
    <dbReference type="NCBI Taxonomy" id="2605258"/>
    <lineage>
        <taxon>Bacteria</taxon>
        <taxon>Bacillati</taxon>
        <taxon>Chloroflexota</taxon>
        <taxon>Caldilineae</taxon>
        <taxon>Caldilineales</taxon>
        <taxon>Caldilineaceae</taxon>
    </lineage>
</organism>
<proteinExistence type="predicted"/>
<dbReference type="InterPro" id="IPR019734">
    <property type="entry name" value="TPR_rpt"/>
</dbReference>
<feature type="repeat" description="TPR" evidence="1">
    <location>
        <begin position="604"/>
        <end position="637"/>
    </location>
</feature>
<feature type="domain" description="AAA+ ATPase" evidence="2">
    <location>
        <begin position="88"/>
        <end position="230"/>
    </location>
</feature>
<comment type="caution">
    <text evidence="3">The sequence shown here is derived from an EMBL/GenBank/DDBJ whole genome shotgun (WGS) entry which is preliminary data.</text>
</comment>
<evidence type="ECO:0000259" key="2">
    <source>
        <dbReference type="SMART" id="SM00382"/>
    </source>
</evidence>
<dbReference type="PANTHER" id="PTHR47691:SF3">
    <property type="entry name" value="HTH-TYPE TRANSCRIPTIONAL REGULATOR RV0890C-RELATED"/>
    <property type="match status" value="1"/>
</dbReference>
<evidence type="ECO:0000256" key="1">
    <source>
        <dbReference type="PROSITE-ProRule" id="PRU00339"/>
    </source>
</evidence>
<dbReference type="CDD" id="cd00009">
    <property type="entry name" value="AAA"/>
    <property type="match status" value="1"/>
</dbReference>
<dbReference type="InterPro" id="IPR003593">
    <property type="entry name" value="AAA+_ATPase"/>
</dbReference>
<feature type="repeat" description="TPR" evidence="1">
    <location>
        <begin position="684"/>
        <end position="717"/>
    </location>
</feature>
<dbReference type="AlphaFoldDB" id="A0A6B1DSK3"/>
<sequence>MSTRILPSATRPSPGCWPLWRSTPKADRPWRDWRVVPCNTRAASDMEHQAISSEGDIRHNLGLYRLRGFSGRRSALRQLQGRLGDPGTTPVIAVVGPPGVGKSALVTAAVWSAINEFPDGCVWAAAAGLERFRFQDIVHSLTSVLGFDHSWHIRAQWSTGIRELLYRRRRVLVLDELESVSEADRQLLLQTFRNLETADTPSRVVLIADRLTPEMEELAQETVLHLGGLSRYDTEVFWQALQAPATDAGTVHDLTGGGPLAIRLLAGLLRARPACLEQVIRAVETSSEPSLDVLIRLAADRVAQESTDAMQVLERLNMASGGASYLAIRDLFWPGDSDMVLHVAEAPQWTVGSKTQLGPGLQRVLELLQDRALLEDVPTQARVVIHPAVRRRLEADRHAQSRDWRNAHARYYVRFVSWFERPDQLYWSALEPEWGNIRQAADWCVHIMREVCGDDLETLAASLAATPDLTRFKLNVSPSQLELVSRYARSLVLHARWRHMPRGLSWTAAGAVASAAQSRHEAFGHLLVQMGRLLYHREEHEQSLAWLERARVVLERRELVTQLAIVHTDISTVYREQNQLTAALEHCDKAYEYLSQGSTLTELVRAYRSLGSLNLALEKYPQALARLEQALLLARRNDNRHQIANIYNSMGLALEALDRTELARHVYLNALELYRYLRQVDGEATTLTNLGTLAFHVEDLPAAADWFRQALERHQDQESWLDAATVHHNLGQVYQGMEEWEAAALEFEAALQTYTAFQFPDFAREESRFLDQCRQRLAGAASRRPDRTSDKR</sequence>
<dbReference type="PANTHER" id="PTHR47691">
    <property type="entry name" value="REGULATOR-RELATED"/>
    <property type="match status" value="1"/>
</dbReference>